<evidence type="ECO:0000256" key="7">
    <source>
        <dbReference type="ARBA" id="ARBA00023054"/>
    </source>
</evidence>
<keyword evidence="13" id="KW-1185">Reference proteome</keyword>
<gene>
    <name evidence="12" type="ORF">K7432_001347</name>
</gene>
<reference evidence="12 13" key="1">
    <citation type="submission" date="2023-04" db="EMBL/GenBank/DDBJ databases">
        <title>Genome of Basidiobolus ranarum AG-B5.</title>
        <authorList>
            <person name="Stajich J.E."/>
            <person name="Carter-House D."/>
            <person name="Gryganskyi A."/>
        </authorList>
    </citation>
    <scope>NUCLEOTIDE SEQUENCE [LARGE SCALE GENOMIC DNA]</scope>
    <source>
        <strain evidence="12 13">AG-B5</strain>
    </source>
</reference>
<dbReference type="EMBL" id="JASJQH010000029">
    <property type="protein sequence ID" value="KAK9768211.1"/>
    <property type="molecule type" value="Genomic_DNA"/>
</dbReference>
<evidence type="ECO:0000256" key="2">
    <source>
        <dbReference type="ARBA" id="ARBA00009063"/>
    </source>
</evidence>
<evidence type="ECO:0000256" key="3">
    <source>
        <dbReference type="ARBA" id="ARBA00022448"/>
    </source>
</evidence>
<evidence type="ECO:0000256" key="4">
    <source>
        <dbReference type="ARBA" id="ARBA00022692"/>
    </source>
</evidence>
<keyword evidence="8 10" id="KW-0472">Membrane</keyword>
<evidence type="ECO:0000256" key="5">
    <source>
        <dbReference type="ARBA" id="ARBA00022927"/>
    </source>
</evidence>
<dbReference type="Proteomes" id="UP001479436">
    <property type="component" value="Unassembled WGS sequence"/>
</dbReference>
<keyword evidence="6 10" id="KW-1133">Transmembrane helix</keyword>
<dbReference type="PANTHER" id="PTHR15959:SF0">
    <property type="entry name" value="SYNTAXIN-18"/>
    <property type="match status" value="1"/>
</dbReference>
<evidence type="ECO:0000256" key="10">
    <source>
        <dbReference type="SAM" id="Phobius"/>
    </source>
</evidence>
<sequence length="359" mass="41118">MPDLTTAFRDTLKDLSNSQQVKNELRKRRGSTGKNASPNKPQDEFIKEAYRVANHIVSLKKFLLSIRRAYLNFSRTTTIQTQTPPQNLQFSDLNLSLPSGASLNNKQRDEIDTQAKMIIQNCISRMTTLEEVEKVRQSQIKANPLNTFSKMFTTTSDLGEEILTTHRSGILWLLNKRLMDVSNIQKEHQEARLTREMERQRSPINQQIKNSGASSTFSGKDFFPDYVNNGDDDEGKAALEESASEDEFEPQLSAQEKMVLEMENEALIKDLESSLDEVKKVEKTLLEIATLQNTLSTHLSIQAKETERLQSEAIATTERIRDGNIMLAQARQRHSDLRKWILFFLIMVSGVLLFLDWYD</sequence>
<evidence type="ECO:0000256" key="8">
    <source>
        <dbReference type="ARBA" id="ARBA00023136"/>
    </source>
</evidence>
<evidence type="ECO:0000256" key="6">
    <source>
        <dbReference type="ARBA" id="ARBA00022989"/>
    </source>
</evidence>
<comment type="caution">
    <text evidence="12">The sequence shown here is derived from an EMBL/GenBank/DDBJ whole genome shotgun (WGS) entry which is preliminary data.</text>
</comment>
<comment type="similarity">
    <text evidence="2">Belongs to the syntaxin family.</text>
</comment>
<feature type="region of interest" description="Disordered" evidence="9">
    <location>
        <begin position="19"/>
        <end position="42"/>
    </location>
</feature>
<evidence type="ECO:0000256" key="1">
    <source>
        <dbReference type="ARBA" id="ARBA00004211"/>
    </source>
</evidence>
<protein>
    <recommendedName>
        <fullName evidence="11">SNARE-complex protein Syntaxin-18 N-terminal domain-containing protein</fullName>
    </recommendedName>
</protein>
<feature type="domain" description="SNARE-complex protein Syntaxin-18 N-terminal" evidence="11">
    <location>
        <begin position="3"/>
        <end position="78"/>
    </location>
</feature>
<comment type="subcellular location">
    <subcellularLocation>
        <location evidence="1">Membrane</location>
        <topology evidence="1">Single-pass type IV membrane protein</topology>
    </subcellularLocation>
</comment>
<name>A0ABR2X387_9FUNG</name>
<evidence type="ECO:0000313" key="13">
    <source>
        <dbReference type="Proteomes" id="UP001479436"/>
    </source>
</evidence>
<evidence type="ECO:0000256" key="9">
    <source>
        <dbReference type="SAM" id="MobiDB-lite"/>
    </source>
</evidence>
<keyword evidence="5" id="KW-0653">Protein transport</keyword>
<dbReference type="PANTHER" id="PTHR15959">
    <property type="entry name" value="SYNTAXIN-18"/>
    <property type="match status" value="1"/>
</dbReference>
<evidence type="ECO:0000259" key="11">
    <source>
        <dbReference type="Pfam" id="PF10496"/>
    </source>
</evidence>
<keyword evidence="3" id="KW-0813">Transport</keyword>
<feature type="region of interest" description="Disordered" evidence="9">
    <location>
        <begin position="227"/>
        <end position="248"/>
    </location>
</feature>
<dbReference type="Pfam" id="PF10496">
    <property type="entry name" value="Syntaxin-18_N"/>
    <property type="match status" value="1"/>
</dbReference>
<accession>A0ABR2X387</accession>
<feature type="transmembrane region" description="Helical" evidence="10">
    <location>
        <begin position="340"/>
        <end position="358"/>
    </location>
</feature>
<proteinExistence type="inferred from homology"/>
<evidence type="ECO:0000313" key="12">
    <source>
        <dbReference type="EMBL" id="KAK9768211.1"/>
    </source>
</evidence>
<dbReference type="Gene3D" id="1.20.5.110">
    <property type="match status" value="1"/>
</dbReference>
<organism evidence="12 13">
    <name type="scientific">Basidiobolus ranarum</name>
    <dbReference type="NCBI Taxonomy" id="34480"/>
    <lineage>
        <taxon>Eukaryota</taxon>
        <taxon>Fungi</taxon>
        <taxon>Fungi incertae sedis</taxon>
        <taxon>Zoopagomycota</taxon>
        <taxon>Entomophthoromycotina</taxon>
        <taxon>Basidiobolomycetes</taxon>
        <taxon>Basidiobolales</taxon>
        <taxon>Basidiobolaceae</taxon>
        <taxon>Basidiobolus</taxon>
    </lineage>
</organism>
<dbReference type="InterPro" id="IPR019529">
    <property type="entry name" value="Syntaxin-18_N"/>
</dbReference>
<keyword evidence="4 10" id="KW-0812">Transmembrane</keyword>
<keyword evidence="7" id="KW-0175">Coiled coil</keyword>